<dbReference type="EMBL" id="QUTI01021829">
    <property type="protein sequence ID" value="RLO08336.1"/>
    <property type="molecule type" value="Genomic_DNA"/>
</dbReference>
<dbReference type="Pfam" id="PF00383">
    <property type="entry name" value="dCMP_cyt_deam_1"/>
    <property type="match status" value="1"/>
</dbReference>
<evidence type="ECO:0000256" key="3">
    <source>
        <dbReference type="ARBA" id="ARBA00022833"/>
    </source>
</evidence>
<sequence>MEQALEEVGTHSSRCSRAACSFRLQGVKALDRGEVPVGCVFVLDNEIIGRGGNRTNELFNATKHAELVAIDAMLEGDQYTAATLHDDDHAHCRYVTCEPCIMCAAALALVQVKRVVFGCHNDRFGGNGSILSLHDPTYASSTILAIVKLHRFRAFPGNDHHIGYPITHGLMKNEAIALLKDFYDRGNPRGTLHHHPHRHDIRISCHLVEHSKKKRKRRAD</sequence>
<evidence type="ECO:0000256" key="2">
    <source>
        <dbReference type="ARBA" id="ARBA00022801"/>
    </source>
</evidence>
<dbReference type="Proteomes" id="UP000265427">
    <property type="component" value="Unassembled WGS sequence"/>
</dbReference>
<dbReference type="CDD" id="cd01285">
    <property type="entry name" value="nucleoside_deaminase"/>
    <property type="match status" value="1"/>
</dbReference>
<dbReference type="EMBL" id="QUSZ01003517">
    <property type="protein sequence ID" value="RHY18172.1"/>
    <property type="molecule type" value="Genomic_DNA"/>
</dbReference>
<dbReference type="PROSITE" id="PS00903">
    <property type="entry name" value="CYT_DCMP_DEAMINASES_1"/>
    <property type="match status" value="1"/>
</dbReference>
<dbReference type="VEuPathDB" id="FungiDB:H257_15839"/>
<dbReference type="InterPro" id="IPR016193">
    <property type="entry name" value="Cytidine_deaminase-like"/>
</dbReference>
<proteinExistence type="predicted"/>
<dbReference type="InterPro" id="IPR016192">
    <property type="entry name" value="APOBEC/CMP_deaminase_Zn-bd"/>
</dbReference>
<dbReference type="SUPFAM" id="SSF53927">
    <property type="entry name" value="Cytidine deaminase-like"/>
    <property type="match status" value="1"/>
</dbReference>
<dbReference type="GO" id="GO:0002100">
    <property type="term" value="P:tRNA wobble adenosine to inosine editing"/>
    <property type="evidence" value="ECO:0007669"/>
    <property type="project" value="TreeGrafter"/>
</dbReference>
<evidence type="ECO:0000256" key="1">
    <source>
        <dbReference type="ARBA" id="ARBA00022723"/>
    </source>
</evidence>
<evidence type="ECO:0000313" key="5">
    <source>
        <dbReference type="EMBL" id="RHY18172.1"/>
    </source>
</evidence>
<comment type="caution">
    <text evidence="5">The sequence shown here is derived from an EMBL/GenBank/DDBJ whole genome shotgun (WGS) entry which is preliminary data.</text>
</comment>
<evidence type="ECO:0000313" key="6">
    <source>
        <dbReference type="EMBL" id="RLO08336.1"/>
    </source>
</evidence>
<keyword evidence="1" id="KW-0479">Metal-binding</keyword>
<dbReference type="PANTHER" id="PTHR11079:SF149">
    <property type="entry name" value="TRNA-SPECIFIC ADENOSINE DEAMINASE 2"/>
    <property type="match status" value="1"/>
</dbReference>
<gene>
    <name evidence="6" type="ORF">DYB28_001639</name>
    <name evidence="5" type="ORF">DYB36_008708</name>
</gene>
<dbReference type="AlphaFoldDB" id="A0A397BC91"/>
<dbReference type="PANTHER" id="PTHR11079">
    <property type="entry name" value="CYTOSINE DEAMINASE FAMILY MEMBER"/>
    <property type="match status" value="1"/>
</dbReference>
<reference evidence="5 7" key="2">
    <citation type="submission" date="2018-08" db="EMBL/GenBank/DDBJ databases">
        <title>Aphanomyces genome sequencing and annotation.</title>
        <authorList>
            <person name="Minardi D."/>
            <person name="Oidtmann B."/>
            <person name="Van Der Giezen M."/>
            <person name="Studholme D.J."/>
        </authorList>
    </citation>
    <scope>NUCLEOTIDE SEQUENCE [LARGE SCALE GENOMIC DNA]</scope>
    <source>
        <strain evidence="5 7">Kv</strain>
    </source>
</reference>
<name>A0A397BC91_APHAT</name>
<evidence type="ECO:0000259" key="4">
    <source>
        <dbReference type="PROSITE" id="PS51747"/>
    </source>
</evidence>
<dbReference type="InterPro" id="IPR002125">
    <property type="entry name" value="CMP_dCMP_dom"/>
</dbReference>
<dbReference type="PROSITE" id="PS51747">
    <property type="entry name" value="CYT_DCMP_DEAMINASES_2"/>
    <property type="match status" value="1"/>
</dbReference>
<evidence type="ECO:0000313" key="7">
    <source>
        <dbReference type="Proteomes" id="UP000265427"/>
    </source>
</evidence>
<keyword evidence="2" id="KW-0378">Hydrolase</keyword>
<dbReference type="Gene3D" id="3.40.140.10">
    <property type="entry name" value="Cytidine Deaminase, domain 2"/>
    <property type="match status" value="1"/>
</dbReference>
<protein>
    <recommendedName>
        <fullName evidence="4">CMP/dCMP-type deaminase domain-containing protein</fullName>
    </recommendedName>
</protein>
<dbReference type="GO" id="GO:0008270">
    <property type="term" value="F:zinc ion binding"/>
    <property type="evidence" value="ECO:0007669"/>
    <property type="project" value="InterPro"/>
</dbReference>
<dbReference type="Proteomes" id="UP000275652">
    <property type="component" value="Unassembled WGS sequence"/>
</dbReference>
<dbReference type="GO" id="GO:0052717">
    <property type="term" value="F:tRNA-specific adenosine-34 deaminase activity"/>
    <property type="evidence" value="ECO:0007669"/>
    <property type="project" value="TreeGrafter"/>
</dbReference>
<evidence type="ECO:0000313" key="8">
    <source>
        <dbReference type="Proteomes" id="UP000275652"/>
    </source>
</evidence>
<keyword evidence="3" id="KW-0862">Zinc</keyword>
<reference evidence="6 8" key="1">
    <citation type="journal article" date="2018" name="J. Invertebr. Pathol.">
        <title>New genotyping method for the causative agent of crayfish plague (Aphanomyces astaci) based on whole genome data.</title>
        <authorList>
            <person name="Minardi D."/>
            <person name="Studholme D.J."/>
            <person name="van der Giezen M."/>
            <person name="Pretto T."/>
            <person name="Oidtmann B."/>
        </authorList>
    </citation>
    <scope>NUCLEOTIDE SEQUENCE [LARGE SCALE GENOMIC DNA]</scope>
    <source>
        <strain evidence="6 8">KB13</strain>
    </source>
</reference>
<organism evidence="5 7">
    <name type="scientific">Aphanomyces astaci</name>
    <name type="common">Crayfish plague agent</name>
    <dbReference type="NCBI Taxonomy" id="112090"/>
    <lineage>
        <taxon>Eukaryota</taxon>
        <taxon>Sar</taxon>
        <taxon>Stramenopiles</taxon>
        <taxon>Oomycota</taxon>
        <taxon>Saprolegniomycetes</taxon>
        <taxon>Saprolegniales</taxon>
        <taxon>Verrucalvaceae</taxon>
        <taxon>Aphanomyces</taxon>
    </lineage>
</organism>
<accession>A0A397BC91</accession>
<feature type="domain" description="CMP/dCMP-type deaminase" evidence="4">
    <location>
        <begin position="13"/>
        <end position="131"/>
    </location>
</feature>